<dbReference type="Pfam" id="PF10363">
    <property type="entry name" value="RTP1_C1"/>
    <property type="match status" value="1"/>
</dbReference>
<protein>
    <submittedName>
        <fullName evidence="3">Transmembrane and coiled-coil domain-containing protein 7</fullName>
    </submittedName>
</protein>
<keyword evidence="3" id="KW-0472">Membrane</keyword>
<accession>A0A0K8VNS0</accession>
<dbReference type="InterPro" id="IPR039600">
    <property type="entry name" value="TANGO6/Rtp1"/>
</dbReference>
<feature type="domain" description="RNA polymerase II assembly factor Rtp1 C-terminal" evidence="2">
    <location>
        <begin position="698"/>
        <end position="805"/>
    </location>
</feature>
<dbReference type="EMBL" id="GDHF01011816">
    <property type="protein sequence ID" value="JAI40498.1"/>
    <property type="molecule type" value="Transcribed_RNA"/>
</dbReference>
<proteinExistence type="inferred from homology"/>
<name>A0A0K8VNS0_BACLA</name>
<dbReference type="InterPro" id="IPR016024">
    <property type="entry name" value="ARM-type_fold"/>
</dbReference>
<keyword evidence="3" id="KW-0812">Transmembrane</keyword>
<dbReference type="PANTHER" id="PTHR20959:SF1">
    <property type="entry name" value="TRANSPORT AND GOLGI ORGANIZATION PROTEIN 6 HOMOLOG"/>
    <property type="match status" value="1"/>
</dbReference>
<dbReference type="OrthoDB" id="39591at2759"/>
<comment type="similarity">
    <text evidence="1">Belongs to the Tango6 family.</text>
</comment>
<evidence type="ECO:0000256" key="1">
    <source>
        <dbReference type="ARBA" id="ARBA00005724"/>
    </source>
</evidence>
<evidence type="ECO:0000313" key="3">
    <source>
        <dbReference type="EMBL" id="JAI40498.1"/>
    </source>
</evidence>
<evidence type="ECO:0000259" key="2">
    <source>
        <dbReference type="Pfam" id="PF10363"/>
    </source>
</evidence>
<dbReference type="InterPro" id="IPR019451">
    <property type="entry name" value="Rtp1_C1"/>
</dbReference>
<dbReference type="AlphaFoldDB" id="A0A0K8VNS0"/>
<sequence length="968" mass="110750">MESVNAAKYLLVLESLKLNEDEGCDDKSKKIQVSNDEQRLEHNITILQKFMPENISAWIEKTVSTFNTSWLKSELHLHSISIPEDDKELIYAVYMQRMLLEIVNNVNFNSEVKEDLISTRHISLCIEAMQELAKYALHRQLHATFYEISVFTSERATQGAHCNYPLLLLSIEVVEHLLKIRQFHMANAMEIVMRDYIAAIFSIRLASATQEFSLQEETLKALQNKLNYIWLYVNKVEFLRNIMLLKGLRRAPADLQKQLHHELLQKLLSKDGFITLVATLHTAQSTNTSGTSTNRAMLSDKQVFEIIANIVAFRGHTQRAQNILIRQIFQFLNTCLLNESAMIDCMGAGLLSLRRLYDLNEQNKLQIRDIIANIFSKLSQPADVLSGLIVLEHKELSLLIALTYQLFCSSAVECLATELLIPYLPLLLQMYHHMPDGFLQKKQLESIVTRCLHNCTLDELHQIVVKLYKQRFDDNWQQLHPRVIIYPNVEQTKLTVKIAGVETKQDFSGSLAVPELLMSSNHNILTYRVFMILLHEMSSILDDDAISQHEAQIELLQTEDELIAFLNSKYPVKVDILLSLNTLISHQPLKSQIFENITDFLRFLRTLLQKRLNTQNMAVGSGQQTESMDQTLLILLTLTQELLEQSQMPEAYRDLIPALHKLQTQTPNQLIKSRVKCLLPLLNGEFKASAAQQSSAFNTARALVESTESHLQVYGIQMLLELLRQRDSITLANTHLLIALALTTLKNRESYTFLNCVRLFVGLVHVMETEVLETLAEEYLNEQASIDYRLVVGEAMLKVAQELGPLCYKYKATLLNCFLHGARSTLNEFRMSSFSNLAQLARTLCYQVQHFFQELLHLIDCELSTGKYLPAKRAAILVLSELLEGIDNLLDFEEMLLPIYRVLKIIEADETTDVKMRQHAANGLRTLAAKCKKFLFPAAQIQKEIRIFGINEPETKSGNAKKHILELN</sequence>
<dbReference type="GO" id="GO:0009306">
    <property type="term" value="P:protein secretion"/>
    <property type="evidence" value="ECO:0007669"/>
    <property type="project" value="TreeGrafter"/>
</dbReference>
<dbReference type="SUPFAM" id="SSF48371">
    <property type="entry name" value="ARM repeat"/>
    <property type="match status" value="1"/>
</dbReference>
<organism evidence="3">
    <name type="scientific">Bactrocera latifrons</name>
    <name type="common">Malaysian fruit fly</name>
    <name type="synonym">Chaetodacus latifrons</name>
    <dbReference type="NCBI Taxonomy" id="174628"/>
    <lineage>
        <taxon>Eukaryota</taxon>
        <taxon>Metazoa</taxon>
        <taxon>Ecdysozoa</taxon>
        <taxon>Arthropoda</taxon>
        <taxon>Hexapoda</taxon>
        <taxon>Insecta</taxon>
        <taxon>Pterygota</taxon>
        <taxon>Neoptera</taxon>
        <taxon>Endopterygota</taxon>
        <taxon>Diptera</taxon>
        <taxon>Brachycera</taxon>
        <taxon>Muscomorpha</taxon>
        <taxon>Tephritoidea</taxon>
        <taxon>Tephritidae</taxon>
        <taxon>Bactrocera</taxon>
        <taxon>Bactrocera</taxon>
    </lineage>
</organism>
<gene>
    <name evidence="3" type="primary">TMCO7_0</name>
    <name evidence="3" type="ORF">c1_g2_i5</name>
</gene>
<reference evidence="3" key="1">
    <citation type="submission" date="2015-06" db="EMBL/GenBank/DDBJ databases">
        <authorList>
            <person name="Hoefler B.C."/>
            <person name="Straight P.D."/>
        </authorList>
    </citation>
    <scope>NUCLEOTIDE SEQUENCE</scope>
</reference>
<dbReference type="PANTHER" id="PTHR20959">
    <property type="entry name" value="TRANSPORT AND GOLGI ORGANIZATION PROTEIN 6 FAMILY MEMBER"/>
    <property type="match status" value="1"/>
</dbReference>